<feature type="non-terminal residue" evidence="6">
    <location>
        <position position="170"/>
    </location>
</feature>
<comment type="similarity">
    <text evidence="1">Belongs to the LysR transcriptional regulatory family.</text>
</comment>
<proteinExistence type="inferred from homology"/>
<gene>
    <name evidence="6" type="ORF">RP29_19770</name>
</gene>
<name>A0A0D7K3E4_9BURK</name>
<dbReference type="InterPro" id="IPR000847">
    <property type="entry name" value="LysR_HTH_N"/>
</dbReference>
<accession>A0A0D7K3E4</accession>
<keyword evidence="4" id="KW-0804">Transcription</keyword>
<dbReference type="SUPFAM" id="SSF46785">
    <property type="entry name" value="Winged helix' DNA-binding domain"/>
    <property type="match status" value="1"/>
</dbReference>
<dbReference type="PROSITE" id="PS50931">
    <property type="entry name" value="HTH_LYSR"/>
    <property type="match status" value="1"/>
</dbReference>
<dbReference type="EMBL" id="JXYQ01000096">
    <property type="protein sequence ID" value="KJA08846.1"/>
    <property type="molecule type" value="Genomic_DNA"/>
</dbReference>
<feature type="domain" description="HTH lysR-type" evidence="5">
    <location>
        <begin position="8"/>
        <end position="65"/>
    </location>
</feature>
<dbReference type="Pfam" id="PF03466">
    <property type="entry name" value="LysR_substrate"/>
    <property type="match status" value="1"/>
</dbReference>
<dbReference type="InterPro" id="IPR036388">
    <property type="entry name" value="WH-like_DNA-bd_sf"/>
</dbReference>
<dbReference type="SUPFAM" id="SSF53850">
    <property type="entry name" value="Periplasmic binding protein-like II"/>
    <property type="match status" value="1"/>
</dbReference>
<comment type="caution">
    <text evidence="6">The sequence shown here is derived from an EMBL/GenBank/DDBJ whole genome shotgun (WGS) entry which is preliminary data.</text>
</comment>
<evidence type="ECO:0000313" key="7">
    <source>
        <dbReference type="Proteomes" id="UP000032566"/>
    </source>
</evidence>
<keyword evidence="7" id="KW-1185">Reference proteome</keyword>
<keyword evidence="3" id="KW-0238">DNA-binding</keyword>
<dbReference type="STRING" id="80878.RP29_19770"/>
<evidence type="ECO:0000256" key="3">
    <source>
        <dbReference type="ARBA" id="ARBA00023125"/>
    </source>
</evidence>
<organism evidence="6 7">
    <name type="scientific">Acidovorax temperans</name>
    <dbReference type="NCBI Taxonomy" id="80878"/>
    <lineage>
        <taxon>Bacteria</taxon>
        <taxon>Pseudomonadati</taxon>
        <taxon>Pseudomonadota</taxon>
        <taxon>Betaproteobacteria</taxon>
        <taxon>Burkholderiales</taxon>
        <taxon>Comamonadaceae</taxon>
        <taxon>Acidovorax</taxon>
    </lineage>
</organism>
<dbReference type="Proteomes" id="UP000032566">
    <property type="component" value="Unassembled WGS sequence"/>
</dbReference>
<evidence type="ECO:0000256" key="4">
    <source>
        <dbReference type="ARBA" id="ARBA00023163"/>
    </source>
</evidence>
<dbReference type="InterPro" id="IPR005119">
    <property type="entry name" value="LysR_subst-bd"/>
</dbReference>
<evidence type="ECO:0000259" key="5">
    <source>
        <dbReference type="PROSITE" id="PS50931"/>
    </source>
</evidence>
<dbReference type="InterPro" id="IPR036390">
    <property type="entry name" value="WH_DNA-bd_sf"/>
</dbReference>
<evidence type="ECO:0000256" key="1">
    <source>
        <dbReference type="ARBA" id="ARBA00009437"/>
    </source>
</evidence>
<dbReference type="Pfam" id="PF00126">
    <property type="entry name" value="HTH_1"/>
    <property type="match status" value="1"/>
</dbReference>
<evidence type="ECO:0000256" key="2">
    <source>
        <dbReference type="ARBA" id="ARBA00023015"/>
    </source>
</evidence>
<dbReference type="PANTHER" id="PTHR30126">
    <property type="entry name" value="HTH-TYPE TRANSCRIPTIONAL REGULATOR"/>
    <property type="match status" value="1"/>
</dbReference>
<reference evidence="6 7" key="1">
    <citation type="submission" date="2014-12" db="EMBL/GenBank/DDBJ databases">
        <title>Isolation of bacteria from lake water.</title>
        <authorList>
            <person name="Sheng K.-Y."/>
            <person name="Chin P.-S."/>
            <person name="Chan K.-G."/>
            <person name="Tan G.S."/>
        </authorList>
    </citation>
    <scope>NUCLEOTIDE SEQUENCE [LARGE SCALE GENOMIC DNA]</scope>
    <source>
        <strain evidence="6 7">KY4</strain>
    </source>
</reference>
<dbReference type="GO" id="GO:0003700">
    <property type="term" value="F:DNA-binding transcription factor activity"/>
    <property type="evidence" value="ECO:0007669"/>
    <property type="project" value="InterPro"/>
</dbReference>
<sequence>MLGQLSDMDLRLLQVFKSVAECGGMAAAELELNIGTSTVSRHMKDLETRLGLTLCRRGRAGFALTAEGQRVYDETLRLLSAVDAFRSSIDDIHSRMGGQLAVAVFDKTASNPAARISEAIAAFAEQAPGVNLQLHVGSINTIERGVMDGSYHVGIIPAHRSSQSLIYTCL</sequence>
<dbReference type="Gene3D" id="1.10.10.10">
    <property type="entry name" value="Winged helix-like DNA-binding domain superfamily/Winged helix DNA-binding domain"/>
    <property type="match status" value="1"/>
</dbReference>
<dbReference type="PANTHER" id="PTHR30126:SF98">
    <property type="entry name" value="HTH-TYPE TRANSCRIPTIONAL ACTIVATOR BAUR"/>
    <property type="match status" value="1"/>
</dbReference>
<keyword evidence="2" id="KW-0805">Transcription regulation</keyword>
<dbReference type="AlphaFoldDB" id="A0A0D7K3E4"/>
<protein>
    <submittedName>
        <fullName evidence="6">LysR family transcriptional regulator</fullName>
    </submittedName>
</protein>
<dbReference type="GO" id="GO:0000976">
    <property type="term" value="F:transcription cis-regulatory region binding"/>
    <property type="evidence" value="ECO:0007669"/>
    <property type="project" value="TreeGrafter"/>
</dbReference>
<evidence type="ECO:0000313" key="6">
    <source>
        <dbReference type="EMBL" id="KJA08846.1"/>
    </source>
</evidence>
<dbReference type="Gene3D" id="3.40.190.10">
    <property type="entry name" value="Periplasmic binding protein-like II"/>
    <property type="match status" value="1"/>
</dbReference>